<keyword evidence="3" id="KW-1185">Reference proteome</keyword>
<evidence type="ECO:0000256" key="1">
    <source>
        <dbReference type="SAM" id="Coils"/>
    </source>
</evidence>
<dbReference type="AlphaFoldDB" id="Q23Q12"/>
<dbReference type="KEGG" id="tet:TTHERM_00460720"/>
<gene>
    <name evidence="2" type="ORF">TTHERM_00460720</name>
</gene>
<dbReference type="Proteomes" id="UP000009168">
    <property type="component" value="Unassembled WGS sequence"/>
</dbReference>
<dbReference type="InParanoid" id="Q23Q12"/>
<keyword evidence="1" id="KW-0175">Coiled coil</keyword>
<accession>Q23Q12</accession>
<dbReference type="HOGENOM" id="CLU_583311_0_0_1"/>
<reference evidence="3" key="1">
    <citation type="journal article" date="2006" name="PLoS Biol.">
        <title>Macronuclear genome sequence of the ciliate Tetrahymena thermophila, a model eukaryote.</title>
        <authorList>
            <person name="Eisen J.A."/>
            <person name="Coyne R.S."/>
            <person name="Wu M."/>
            <person name="Wu D."/>
            <person name="Thiagarajan M."/>
            <person name="Wortman J.R."/>
            <person name="Badger J.H."/>
            <person name="Ren Q."/>
            <person name="Amedeo P."/>
            <person name="Jones K.M."/>
            <person name="Tallon L.J."/>
            <person name="Delcher A.L."/>
            <person name="Salzberg S.L."/>
            <person name="Silva J.C."/>
            <person name="Haas B.J."/>
            <person name="Majoros W.H."/>
            <person name="Farzad M."/>
            <person name="Carlton J.M."/>
            <person name="Smith R.K. Jr."/>
            <person name="Garg J."/>
            <person name="Pearlman R.E."/>
            <person name="Karrer K.M."/>
            <person name="Sun L."/>
            <person name="Manning G."/>
            <person name="Elde N.C."/>
            <person name="Turkewitz A.P."/>
            <person name="Asai D.J."/>
            <person name="Wilkes D.E."/>
            <person name="Wang Y."/>
            <person name="Cai H."/>
            <person name="Collins K."/>
            <person name="Stewart B.A."/>
            <person name="Lee S.R."/>
            <person name="Wilamowska K."/>
            <person name="Weinberg Z."/>
            <person name="Ruzzo W.L."/>
            <person name="Wloga D."/>
            <person name="Gaertig J."/>
            <person name="Frankel J."/>
            <person name="Tsao C.-C."/>
            <person name="Gorovsky M.A."/>
            <person name="Keeling P.J."/>
            <person name="Waller R.F."/>
            <person name="Patron N.J."/>
            <person name="Cherry J.M."/>
            <person name="Stover N.A."/>
            <person name="Krieger C.J."/>
            <person name="del Toro C."/>
            <person name="Ryder H.F."/>
            <person name="Williamson S.C."/>
            <person name="Barbeau R.A."/>
            <person name="Hamilton E.P."/>
            <person name="Orias E."/>
        </authorList>
    </citation>
    <scope>NUCLEOTIDE SEQUENCE [LARGE SCALE GENOMIC DNA]</scope>
    <source>
        <strain evidence="3">SB210</strain>
    </source>
</reference>
<protein>
    <submittedName>
        <fullName evidence="2">Uncharacterized protein</fullName>
    </submittedName>
</protein>
<dbReference type="SMR" id="Q23Q12"/>
<organism evidence="2 3">
    <name type="scientific">Tetrahymena thermophila (strain SB210)</name>
    <dbReference type="NCBI Taxonomy" id="312017"/>
    <lineage>
        <taxon>Eukaryota</taxon>
        <taxon>Sar</taxon>
        <taxon>Alveolata</taxon>
        <taxon>Ciliophora</taxon>
        <taxon>Intramacronucleata</taxon>
        <taxon>Oligohymenophorea</taxon>
        <taxon>Hymenostomatida</taxon>
        <taxon>Tetrahymenina</taxon>
        <taxon>Tetrahymenidae</taxon>
        <taxon>Tetrahymena</taxon>
    </lineage>
</organism>
<dbReference type="GeneID" id="7825705"/>
<name>Q23Q12_TETTS</name>
<proteinExistence type="predicted"/>
<feature type="coiled-coil region" evidence="1">
    <location>
        <begin position="364"/>
        <end position="391"/>
    </location>
</feature>
<sequence>MSWSSQTDSQVNNIDNLDWYSSFFQNDYMENNYIEELNQQEISNPLTCKHDINANQVNSTKLNSSIQQNIYTIQEESQENIQNQASKKNLSTFNTPRNKSQVNDIQNLVHDYQDNSNQLQKTNSKFILQNNQSEDLEILSKDLEIQKQNTDDTAKNKDESQIKQNFSQSRLILVENKNEEEIIQKEADQQKQSSKQQDDYIQEEIQQKVSCYQPQQQQQITEINHKENEIELHIKKKNSSKKMQQQNKDFILDCFIHIPSKVQKQKNGECQMSEKKKDVQKEENTFIKKQNLHQNLIQINQYFDGMKFNLQKSFTFKTDEKENCKLNYVKANINQLKSQINFDNEKQSQSSQLHQKNTCNLNLNNQKVEQKKEKSQKIEIFEKNILQAQNKDVNIFLPELVFEKSQKTKQKRMPNEENGNYFSQINIKKQTNQDQIREKTKSQTFKEKSSQNEFHISKNLNFDNIFNEKAKRSEISFKFQNEFQNLSQDQKCLQINNLDFRNKNLLKTLKKFQDQFSSINDRLDSILQKSIEQKWEAQYLQEEKNNITKDIHDITQIIKKII</sequence>
<evidence type="ECO:0000313" key="3">
    <source>
        <dbReference type="Proteomes" id="UP000009168"/>
    </source>
</evidence>
<dbReference type="RefSeq" id="XP_001018768.3">
    <property type="nucleotide sequence ID" value="XM_001018768.3"/>
</dbReference>
<dbReference type="EMBL" id="GG662650">
    <property type="protein sequence ID" value="EAR98523.3"/>
    <property type="molecule type" value="Genomic_DNA"/>
</dbReference>
<evidence type="ECO:0000313" key="2">
    <source>
        <dbReference type="EMBL" id="EAR98523.3"/>
    </source>
</evidence>